<organism evidence="2 3">
    <name type="scientific">Streptomyces spirodelae</name>
    <dbReference type="NCBI Taxonomy" id="2812904"/>
    <lineage>
        <taxon>Bacteria</taxon>
        <taxon>Bacillati</taxon>
        <taxon>Actinomycetota</taxon>
        <taxon>Actinomycetes</taxon>
        <taxon>Kitasatosporales</taxon>
        <taxon>Streptomycetaceae</taxon>
        <taxon>Streptomyces</taxon>
    </lineage>
</organism>
<keyword evidence="3" id="KW-1185">Reference proteome</keyword>
<sequence>MTSFRHLTRADLDQLTRAELTPLVAQESAHWKRRTEKEMNEQDALAYLEFLQIVAAVHDARGMATHLSNLINGHDDGYMDQTPGRSRSLSEPQ</sequence>
<name>A0ABS3X2Y2_9ACTN</name>
<dbReference type="RefSeq" id="WP_209268479.1">
    <property type="nucleotide sequence ID" value="NZ_JAFFZN010000040.1"/>
</dbReference>
<evidence type="ECO:0000313" key="2">
    <source>
        <dbReference type="EMBL" id="MBO8189719.1"/>
    </source>
</evidence>
<protein>
    <submittedName>
        <fullName evidence="2">Uncharacterized protein</fullName>
    </submittedName>
</protein>
<feature type="compositionally biased region" description="Polar residues" evidence="1">
    <location>
        <begin position="83"/>
        <end position="93"/>
    </location>
</feature>
<feature type="region of interest" description="Disordered" evidence="1">
    <location>
        <begin position="70"/>
        <end position="93"/>
    </location>
</feature>
<accession>A0ABS3X2Y2</accession>
<dbReference type="Proteomes" id="UP001518976">
    <property type="component" value="Unassembled WGS sequence"/>
</dbReference>
<proteinExistence type="predicted"/>
<gene>
    <name evidence="2" type="ORF">JW592_30375</name>
</gene>
<comment type="caution">
    <text evidence="2">The sequence shown here is derived from an EMBL/GenBank/DDBJ whole genome shotgun (WGS) entry which is preliminary data.</text>
</comment>
<dbReference type="EMBL" id="JAFFZN010000040">
    <property type="protein sequence ID" value="MBO8189719.1"/>
    <property type="molecule type" value="Genomic_DNA"/>
</dbReference>
<evidence type="ECO:0000256" key="1">
    <source>
        <dbReference type="SAM" id="MobiDB-lite"/>
    </source>
</evidence>
<evidence type="ECO:0000313" key="3">
    <source>
        <dbReference type="Proteomes" id="UP001518976"/>
    </source>
</evidence>
<reference evidence="2 3" key="1">
    <citation type="submission" date="2021-02" db="EMBL/GenBank/DDBJ databases">
        <title>Streptomyces spirodelae sp. nov., isolated from duckweed.</title>
        <authorList>
            <person name="Saimee Y."/>
            <person name="Duangmal K."/>
        </authorList>
    </citation>
    <scope>NUCLEOTIDE SEQUENCE [LARGE SCALE GENOMIC DNA]</scope>
    <source>
        <strain evidence="2 3">DW4-2</strain>
    </source>
</reference>